<feature type="region of interest" description="Disordered" evidence="5">
    <location>
        <begin position="150"/>
        <end position="178"/>
    </location>
</feature>
<evidence type="ECO:0000256" key="3">
    <source>
        <dbReference type="ARBA" id="ARBA00022741"/>
    </source>
</evidence>
<evidence type="ECO:0000313" key="7">
    <source>
        <dbReference type="EMBL" id="CAL4147934.1"/>
    </source>
</evidence>
<keyword evidence="3" id="KW-0547">Nucleotide-binding</keyword>
<dbReference type="InterPro" id="IPR027417">
    <property type="entry name" value="P-loop_NTPase"/>
</dbReference>
<keyword evidence="8" id="KW-1185">Reference proteome</keyword>
<dbReference type="Proteomes" id="UP001497623">
    <property type="component" value="Unassembled WGS sequence"/>
</dbReference>
<feature type="non-terminal residue" evidence="7">
    <location>
        <position position="580"/>
    </location>
</feature>
<comment type="similarity">
    <text evidence="1">Belongs to the IPP transferase family.</text>
</comment>
<dbReference type="Pfam" id="PF01715">
    <property type="entry name" value="IPPT"/>
    <property type="match status" value="2"/>
</dbReference>
<evidence type="ECO:0000256" key="2">
    <source>
        <dbReference type="ARBA" id="ARBA00022679"/>
    </source>
</evidence>
<evidence type="ECO:0000313" key="8">
    <source>
        <dbReference type="Proteomes" id="UP001497623"/>
    </source>
</evidence>
<dbReference type="Gene3D" id="3.40.50.300">
    <property type="entry name" value="P-loop containing nucleotide triphosphate hydrolases"/>
    <property type="match status" value="1"/>
</dbReference>
<dbReference type="InterPro" id="IPR036236">
    <property type="entry name" value="Znf_C2H2_sf"/>
</dbReference>
<dbReference type="GO" id="GO:0003676">
    <property type="term" value="F:nucleic acid binding"/>
    <property type="evidence" value="ECO:0007669"/>
    <property type="project" value="InterPro"/>
</dbReference>
<dbReference type="Gene3D" id="1.10.20.140">
    <property type="match status" value="1"/>
</dbReference>
<evidence type="ECO:0000256" key="4">
    <source>
        <dbReference type="ARBA" id="ARBA00022840"/>
    </source>
</evidence>
<dbReference type="InterPro" id="IPR018022">
    <property type="entry name" value="IPT"/>
</dbReference>
<dbReference type="InterPro" id="IPR003604">
    <property type="entry name" value="Matrin/U1-like-C_Znf_C2H2"/>
</dbReference>
<feature type="domain" description="U1-type" evidence="6">
    <location>
        <begin position="528"/>
        <end position="562"/>
    </location>
</feature>
<dbReference type="SUPFAM" id="SSF57667">
    <property type="entry name" value="beta-beta-alpha zinc fingers"/>
    <property type="match status" value="1"/>
</dbReference>
<dbReference type="EMBL" id="CAXKWB010036310">
    <property type="protein sequence ID" value="CAL4147934.1"/>
    <property type="molecule type" value="Genomic_DNA"/>
</dbReference>
<feature type="region of interest" description="Disordered" evidence="5">
    <location>
        <begin position="561"/>
        <end position="580"/>
    </location>
</feature>
<sequence>MAASMASVARSARLPVVVVLGATGAGKSKLALELASKFKGEIISADSMQVYKDLDIITNKVTPEEQALVPHHILDFVDPLSRYTVVDFRNQALPLVEQLLDANKIPVVVGGTNYYIEALLWENLVDPVPEQASTDPKDLLFHQKTDCSDKRKQSCDLGSESDVNKKSKFENDGKENGVSNVINGEKNILCEKSHVLISDKSNKTCSISNKSEDKFSNNSLNNERENNSINSGSVKTDIKFVSEIVQSECESFDLSEVHQDTTLPEIVQSECENFNLSEVHQDTTLPTDLLYKRLQVVDPDIASQYHPNNRRKIIRSLQVFQQTGRLHSELLSEQHSSTGGSRHGGALRYSNAAIFWVTCDQEILDNRVNGRVDEMIERGLVQELEDFHSKYNSTRLSSATEVADYSKGIYQSIGFKEFHNYLLLSEEERKSELGKKLYTEGVADVKLRTRQYARRQIRWIRNRFLVPSGREIMNVFPMSGCEVSCWGTVRVIPAEEVLQSIIDGKLPERKPEDRVVKSEAAAEEKGDKTFYRCEICDRVIIGKLQWEAHMNGARHKKIVNKKKREEAQTNLPHEVECKSS</sequence>
<dbReference type="PANTHER" id="PTHR11088:SF89">
    <property type="entry name" value="TRNA DIMETHYLALLYLTRANSFERASE"/>
    <property type="match status" value="1"/>
</dbReference>
<dbReference type="GO" id="GO:0052381">
    <property type="term" value="F:tRNA dimethylallyltransferase activity"/>
    <property type="evidence" value="ECO:0007669"/>
    <property type="project" value="InterPro"/>
</dbReference>
<comment type="caution">
    <text evidence="7">The sequence shown here is derived from an EMBL/GenBank/DDBJ whole genome shotgun (WGS) entry which is preliminary data.</text>
</comment>
<name>A0AAV2S1A4_MEGNR</name>
<accession>A0AAV2S1A4</accession>
<dbReference type="InterPro" id="IPR039657">
    <property type="entry name" value="Dimethylallyltransferase"/>
</dbReference>
<feature type="compositionally biased region" description="Basic and acidic residues" evidence="5">
    <location>
        <begin position="563"/>
        <end position="580"/>
    </location>
</feature>
<proteinExistence type="inferred from homology"/>
<keyword evidence="4" id="KW-0067">ATP-binding</keyword>
<dbReference type="GO" id="GO:0005739">
    <property type="term" value="C:mitochondrion"/>
    <property type="evidence" value="ECO:0007669"/>
    <property type="project" value="TreeGrafter"/>
</dbReference>
<evidence type="ECO:0000256" key="1">
    <source>
        <dbReference type="ARBA" id="ARBA00005842"/>
    </source>
</evidence>
<dbReference type="AlphaFoldDB" id="A0AAV2S1A4"/>
<dbReference type="GO" id="GO:0005524">
    <property type="term" value="F:ATP binding"/>
    <property type="evidence" value="ECO:0007669"/>
    <property type="project" value="UniProtKB-KW"/>
</dbReference>
<reference evidence="7 8" key="1">
    <citation type="submission" date="2024-05" db="EMBL/GenBank/DDBJ databases">
        <authorList>
            <person name="Wallberg A."/>
        </authorList>
    </citation>
    <scope>NUCLEOTIDE SEQUENCE [LARGE SCALE GENOMIC DNA]</scope>
</reference>
<dbReference type="HAMAP" id="MF_00185">
    <property type="entry name" value="IPP_trans"/>
    <property type="match status" value="1"/>
</dbReference>
<evidence type="ECO:0000259" key="6">
    <source>
        <dbReference type="SMART" id="SM00451"/>
    </source>
</evidence>
<dbReference type="SMART" id="SM00451">
    <property type="entry name" value="ZnF_U1"/>
    <property type="match status" value="1"/>
</dbReference>
<feature type="compositionally biased region" description="Basic and acidic residues" evidence="5">
    <location>
        <begin position="162"/>
        <end position="175"/>
    </location>
</feature>
<keyword evidence="2" id="KW-0808">Transferase</keyword>
<organism evidence="7 8">
    <name type="scientific">Meganyctiphanes norvegica</name>
    <name type="common">Northern krill</name>
    <name type="synonym">Thysanopoda norvegica</name>
    <dbReference type="NCBI Taxonomy" id="48144"/>
    <lineage>
        <taxon>Eukaryota</taxon>
        <taxon>Metazoa</taxon>
        <taxon>Ecdysozoa</taxon>
        <taxon>Arthropoda</taxon>
        <taxon>Crustacea</taxon>
        <taxon>Multicrustacea</taxon>
        <taxon>Malacostraca</taxon>
        <taxon>Eumalacostraca</taxon>
        <taxon>Eucarida</taxon>
        <taxon>Euphausiacea</taxon>
        <taxon>Euphausiidae</taxon>
        <taxon>Meganyctiphanes</taxon>
    </lineage>
</organism>
<evidence type="ECO:0000256" key="5">
    <source>
        <dbReference type="SAM" id="MobiDB-lite"/>
    </source>
</evidence>
<dbReference type="Pfam" id="PF12874">
    <property type="entry name" value="zf-met"/>
    <property type="match status" value="1"/>
</dbReference>
<gene>
    <name evidence="7" type="ORF">MNOR_LOCUS30154</name>
</gene>
<dbReference type="GO" id="GO:0008270">
    <property type="term" value="F:zinc ion binding"/>
    <property type="evidence" value="ECO:0007669"/>
    <property type="project" value="InterPro"/>
</dbReference>
<dbReference type="PANTHER" id="PTHR11088">
    <property type="entry name" value="TRNA DIMETHYLALLYLTRANSFERASE"/>
    <property type="match status" value="1"/>
</dbReference>
<dbReference type="GO" id="GO:0006400">
    <property type="term" value="P:tRNA modification"/>
    <property type="evidence" value="ECO:0007669"/>
    <property type="project" value="TreeGrafter"/>
</dbReference>
<dbReference type="SUPFAM" id="SSF52540">
    <property type="entry name" value="P-loop containing nucleoside triphosphate hydrolases"/>
    <property type="match status" value="1"/>
</dbReference>
<dbReference type="Gene3D" id="3.30.160.60">
    <property type="entry name" value="Classic Zinc Finger"/>
    <property type="match status" value="1"/>
</dbReference>
<dbReference type="InterPro" id="IPR013087">
    <property type="entry name" value="Znf_C2H2_type"/>
</dbReference>
<protein>
    <recommendedName>
        <fullName evidence="6">U1-type domain-containing protein</fullName>
    </recommendedName>
</protein>